<evidence type="ECO:0000313" key="1">
    <source>
        <dbReference type="EMBL" id="KAH7853142.1"/>
    </source>
</evidence>
<gene>
    <name evidence="1" type="ORF">Vadar_033881</name>
</gene>
<dbReference type="EMBL" id="CM037158">
    <property type="protein sequence ID" value="KAH7853142.1"/>
    <property type="molecule type" value="Genomic_DNA"/>
</dbReference>
<proteinExistence type="predicted"/>
<reference evidence="1 2" key="1">
    <citation type="journal article" date="2021" name="Hortic Res">
        <title>High-quality reference genome and annotation aids understanding of berry development for evergreen blueberry (Vaccinium darrowii).</title>
        <authorList>
            <person name="Yu J."/>
            <person name="Hulse-Kemp A.M."/>
            <person name="Babiker E."/>
            <person name="Staton M."/>
        </authorList>
    </citation>
    <scope>NUCLEOTIDE SEQUENCE [LARGE SCALE GENOMIC DNA]</scope>
    <source>
        <strain evidence="2">cv. NJ 8807/NJ 8810</strain>
        <tissue evidence="1">Young leaf</tissue>
    </source>
</reference>
<sequence length="95" mass="10287">MMTNFSDRNVTWGGMLTNPIPISSTPPATTTATALLPYAAAVEHHHCHPISSGVSSIIDCEGQLLELEGILDSQVYMLDDRTQLDKIMASTKKLS</sequence>
<protein>
    <submittedName>
        <fullName evidence="1">Uncharacterized protein</fullName>
    </submittedName>
</protein>
<comment type="caution">
    <text evidence="1">The sequence shown here is derived from an EMBL/GenBank/DDBJ whole genome shotgun (WGS) entry which is preliminary data.</text>
</comment>
<accession>A0ACB7YIE9</accession>
<keyword evidence="2" id="KW-1185">Reference proteome</keyword>
<name>A0ACB7YIE9_9ERIC</name>
<dbReference type="Proteomes" id="UP000828048">
    <property type="component" value="Chromosome 8"/>
</dbReference>
<evidence type="ECO:0000313" key="2">
    <source>
        <dbReference type="Proteomes" id="UP000828048"/>
    </source>
</evidence>
<organism evidence="1 2">
    <name type="scientific">Vaccinium darrowii</name>
    <dbReference type="NCBI Taxonomy" id="229202"/>
    <lineage>
        <taxon>Eukaryota</taxon>
        <taxon>Viridiplantae</taxon>
        <taxon>Streptophyta</taxon>
        <taxon>Embryophyta</taxon>
        <taxon>Tracheophyta</taxon>
        <taxon>Spermatophyta</taxon>
        <taxon>Magnoliopsida</taxon>
        <taxon>eudicotyledons</taxon>
        <taxon>Gunneridae</taxon>
        <taxon>Pentapetalae</taxon>
        <taxon>asterids</taxon>
        <taxon>Ericales</taxon>
        <taxon>Ericaceae</taxon>
        <taxon>Vaccinioideae</taxon>
        <taxon>Vaccinieae</taxon>
        <taxon>Vaccinium</taxon>
    </lineage>
</organism>